<evidence type="ECO:0000259" key="1">
    <source>
        <dbReference type="Pfam" id="PF19089"/>
    </source>
</evidence>
<proteinExistence type="predicted"/>
<organism evidence="2">
    <name type="scientific">uncultured Aureispira sp</name>
    <dbReference type="NCBI Taxonomy" id="1331704"/>
    <lineage>
        <taxon>Bacteria</taxon>
        <taxon>Pseudomonadati</taxon>
        <taxon>Bacteroidota</taxon>
        <taxon>Saprospiria</taxon>
        <taxon>Saprospirales</taxon>
        <taxon>Saprospiraceae</taxon>
        <taxon>Aureispira</taxon>
        <taxon>environmental samples</taxon>
    </lineage>
</organism>
<sequence>MKFLSTIVLVLISTILVDIQSLSAQDKPQKEYVYQTFKDTRIINTYSTETLQKGVLDFRVSHRFGDIFGRNAQGNWDFENLWANFLGFESAADVGFGVEYGITNNFMVGFHRTKGSSELRSLLHLNAKYKILSQTKDNSMPISMAAAGVLTVSTMPPSADVTSVANFPGGFGHRMIYSLHLLAGRKFGDVFSLQISPGVVWRNLVEFNDNNLLVNMGVSAKVQVNKVLGIIIDSNIAFDKLRLTAGSGYHIPIGIGFEFDTGGHIFQINLTNSAGIEPTDYIPNTNLNWADGQFRIGFTISRGFRM</sequence>
<dbReference type="InterPro" id="IPR045916">
    <property type="entry name" value="DUF5777"/>
</dbReference>
<name>A0A6S6U9B0_9BACT</name>
<evidence type="ECO:0000313" key="2">
    <source>
        <dbReference type="EMBL" id="CAA6828349.1"/>
    </source>
</evidence>
<dbReference type="Pfam" id="PF19089">
    <property type="entry name" value="DUF5777"/>
    <property type="match status" value="1"/>
</dbReference>
<reference evidence="2" key="1">
    <citation type="submission" date="2020-01" db="EMBL/GenBank/DDBJ databases">
        <authorList>
            <person name="Meier V. D."/>
            <person name="Meier V D."/>
        </authorList>
    </citation>
    <scope>NUCLEOTIDE SEQUENCE</scope>
    <source>
        <strain evidence="2">HLG_WM_MAG_10</strain>
    </source>
</reference>
<dbReference type="AlphaFoldDB" id="A0A6S6U9B0"/>
<protein>
    <recommendedName>
        <fullName evidence="1">DUF5777 domain-containing protein</fullName>
    </recommendedName>
</protein>
<feature type="domain" description="DUF5777" evidence="1">
    <location>
        <begin position="37"/>
        <end position="304"/>
    </location>
</feature>
<dbReference type="EMBL" id="CACVAQ010000427">
    <property type="protein sequence ID" value="CAA6828349.1"/>
    <property type="molecule type" value="Genomic_DNA"/>
</dbReference>
<gene>
    <name evidence="2" type="ORF">HELGO_WM22469</name>
</gene>
<accession>A0A6S6U9B0</accession>